<evidence type="ECO:0000313" key="1">
    <source>
        <dbReference type="EMBL" id="PHQ24128.1"/>
    </source>
</evidence>
<proteinExistence type="predicted"/>
<gene>
    <name evidence="1" type="ORF">CLH62_18640</name>
</gene>
<organism evidence="1 2">
    <name type="scientific">Marinobacter guineae</name>
    <dbReference type="NCBI Taxonomy" id="432303"/>
    <lineage>
        <taxon>Bacteria</taxon>
        <taxon>Pseudomonadati</taxon>
        <taxon>Pseudomonadota</taxon>
        <taxon>Gammaproteobacteria</taxon>
        <taxon>Pseudomonadales</taxon>
        <taxon>Marinobacteraceae</taxon>
        <taxon>Marinobacter</taxon>
    </lineage>
</organism>
<dbReference type="EMBL" id="NTFI01000006">
    <property type="protein sequence ID" value="PHQ24128.1"/>
    <property type="molecule type" value="Genomic_DNA"/>
</dbReference>
<keyword evidence="2" id="KW-1185">Reference proteome</keyword>
<dbReference type="Gene3D" id="2.60.40.10">
    <property type="entry name" value="Immunoglobulins"/>
    <property type="match status" value="1"/>
</dbReference>
<protein>
    <submittedName>
        <fullName evidence="1">Uncharacterized protein</fullName>
    </submittedName>
</protein>
<sequence>MGADFYSRIHPVFRTAILGLLFLGLSACKTEKDADQPTVLGAPPVVAYLGVEYSYNFGAYGGEDILDYSLTNAPSWLALEDTSNKARQGIIMRGVPGLTGGNRGDADLGKTEGINLVTTDGQMSGVQPFEIDVKYNVMSLTSEPFTEGESPEIPDSNREQCALPDLEAEGEHRFTVNLYNDDGSVSDTRELTLPTRRVFVKVSLDQPSVTRVAVAFELQSDYDPTSCDVGFSPPHQNCEQSNSNAGDATLGKDIVGLGSNSLVPRDESGENELSYIDYELDEEGFFTRGVITIEPGITECYLPLEVVEDSFPEPAESLRLALTEVRSGLAGLGSGNGGVVANLSIQDNEPVLSIETVNGGSRDTLNVGDVREYVARLSGERDRDIFAKLTHTEDSTARLGTEFVIERLEDGTWVENDELVFPNGTDEVAFRIRVPAAGYSNPAFSDRFILLGVNQDFQAGREDYARGESDNLIRVSLNELTTPLALNSSDGFVATDMAMGQEGRMFVAGYNRQDNDRVLVRIFDQGGVQLQQVDVSAAGDSLVTPDPVINIVQRKVTQGNTKVDRFEFVVAYSTAQAVAGTAALGATDILTSLYWFDAASNGGEYVPTWSIRTGTAADDQARWAAINRDTGYVLLAGETNGVFDGQQASGGRDSFLQRIDTELDGNSQLPAVAWTRQAGSAADDNVAGGSADSVTPLLFGSAAGSVEGAPVIGGVDAFFYNTSGADAELNVHQVGTEGDESVSGGLFFASTLWLIGSSDGLYSVLEQEEEEPVLERDPLSSTAGFLLGYSAIGAPARAFSLNDGSDQANVRLSGLSGFDGDMVVAGFTDGDFASNGVVSGTAQGIAARVSLVPETDSDAEGTTFRNNWRYQLDQDDSEILDLENFRDDEVVALSRVGSDWFVLLFSPEGELLTPLN</sequence>
<name>A0A2G1VBJ4_9GAMM</name>
<comment type="caution">
    <text evidence="1">The sequence shown here is derived from an EMBL/GenBank/DDBJ whole genome shotgun (WGS) entry which is preliminary data.</text>
</comment>
<dbReference type="AlphaFoldDB" id="A0A2G1VBJ4"/>
<dbReference type="RefSeq" id="WP_099619703.1">
    <property type="nucleotide sequence ID" value="NZ_KZ319342.1"/>
</dbReference>
<dbReference type="InterPro" id="IPR038081">
    <property type="entry name" value="CalX-like_sf"/>
</dbReference>
<reference evidence="1 2" key="1">
    <citation type="submission" date="2017-09" db="EMBL/GenBank/DDBJ databases">
        <title>The draft genome sequences of Marinobacter guineae M3B.</title>
        <authorList>
            <person name="Cao J."/>
        </authorList>
    </citation>
    <scope>NUCLEOTIDE SEQUENCE [LARGE SCALE GENOMIC DNA]</scope>
    <source>
        <strain evidence="1 2">M3B</strain>
    </source>
</reference>
<dbReference type="InterPro" id="IPR013783">
    <property type="entry name" value="Ig-like_fold"/>
</dbReference>
<accession>A0A2G1VBJ4</accession>
<dbReference type="OrthoDB" id="6339802at2"/>
<dbReference type="SUPFAM" id="SSF141072">
    <property type="entry name" value="CalX-like"/>
    <property type="match status" value="1"/>
</dbReference>
<dbReference type="Proteomes" id="UP000229044">
    <property type="component" value="Unassembled WGS sequence"/>
</dbReference>
<evidence type="ECO:0000313" key="2">
    <source>
        <dbReference type="Proteomes" id="UP000229044"/>
    </source>
</evidence>